<keyword evidence="2" id="KW-1185">Reference proteome</keyword>
<proteinExistence type="predicted"/>
<gene>
    <name evidence="1" type="ORF">HPB50_025050</name>
</gene>
<protein>
    <submittedName>
        <fullName evidence="1">Uncharacterized protein</fullName>
    </submittedName>
</protein>
<dbReference type="EMBL" id="CM023490">
    <property type="protein sequence ID" value="KAH6943658.1"/>
    <property type="molecule type" value="Genomic_DNA"/>
</dbReference>
<evidence type="ECO:0000313" key="1">
    <source>
        <dbReference type="EMBL" id="KAH6943658.1"/>
    </source>
</evidence>
<accession>A0ACB7T9N0</accession>
<name>A0ACB7T9N0_HYAAI</name>
<organism evidence="1 2">
    <name type="scientific">Hyalomma asiaticum</name>
    <name type="common">Tick</name>
    <dbReference type="NCBI Taxonomy" id="266040"/>
    <lineage>
        <taxon>Eukaryota</taxon>
        <taxon>Metazoa</taxon>
        <taxon>Ecdysozoa</taxon>
        <taxon>Arthropoda</taxon>
        <taxon>Chelicerata</taxon>
        <taxon>Arachnida</taxon>
        <taxon>Acari</taxon>
        <taxon>Parasitiformes</taxon>
        <taxon>Ixodida</taxon>
        <taxon>Ixodoidea</taxon>
        <taxon>Ixodidae</taxon>
        <taxon>Hyalomminae</taxon>
        <taxon>Hyalomma</taxon>
    </lineage>
</organism>
<reference evidence="1" key="1">
    <citation type="submission" date="2020-05" db="EMBL/GenBank/DDBJ databases">
        <title>Large-scale comparative analyses of tick genomes elucidate their genetic diversity and vector capacities.</title>
        <authorList>
            <person name="Jia N."/>
            <person name="Wang J."/>
            <person name="Shi W."/>
            <person name="Du L."/>
            <person name="Sun Y."/>
            <person name="Zhan W."/>
            <person name="Jiang J."/>
            <person name="Wang Q."/>
            <person name="Zhang B."/>
            <person name="Ji P."/>
            <person name="Sakyi L.B."/>
            <person name="Cui X."/>
            <person name="Yuan T."/>
            <person name="Jiang B."/>
            <person name="Yang W."/>
            <person name="Lam T.T.-Y."/>
            <person name="Chang Q."/>
            <person name="Ding S."/>
            <person name="Wang X."/>
            <person name="Zhu J."/>
            <person name="Ruan X."/>
            <person name="Zhao L."/>
            <person name="Wei J."/>
            <person name="Que T."/>
            <person name="Du C."/>
            <person name="Cheng J."/>
            <person name="Dai P."/>
            <person name="Han X."/>
            <person name="Huang E."/>
            <person name="Gao Y."/>
            <person name="Liu J."/>
            <person name="Shao H."/>
            <person name="Ye R."/>
            <person name="Li L."/>
            <person name="Wei W."/>
            <person name="Wang X."/>
            <person name="Wang C."/>
            <person name="Yang T."/>
            <person name="Huo Q."/>
            <person name="Li W."/>
            <person name="Guo W."/>
            <person name="Chen H."/>
            <person name="Zhou L."/>
            <person name="Ni X."/>
            <person name="Tian J."/>
            <person name="Zhou Y."/>
            <person name="Sheng Y."/>
            <person name="Liu T."/>
            <person name="Pan Y."/>
            <person name="Xia L."/>
            <person name="Li J."/>
            <person name="Zhao F."/>
            <person name="Cao W."/>
        </authorList>
    </citation>
    <scope>NUCLEOTIDE SEQUENCE</scope>
    <source>
        <strain evidence="1">Hyas-2018</strain>
    </source>
</reference>
<dbReference type="Proteomes" id="UP000821845">
    <property type="component" value="Chromosome 10"/>
</dbReference>
<evidence type="ECO:0000313" key="2">
    <source>
        <dbReference type="Proteomes" id="UP000821845"/>
    </source>
</evidence>
<comment type="caution">
    <text evidence="1">The sequence shown here is derived from an EMBL/GenBank/DDBJ whole genome shotgun (WGS) entry which is preliminary data.</text>
</comment>
<sequence length="698" mass="78883">MGNLCAETEQPSLDALAERIDTARFFDREAGELCLPPCTALKGQVCPLNDCLTICNELLFDIGLELREQRGGSLSLVSFQPSEANLMPLRNTESARANNLLRRLLRNHICIAGLELTLERVELYCTIVSEELSENCRLKKFKVQFDNPYSGQNHITALLPRLRALEELSIYMSSCTDVFVDAVAELLRTTTCLTSLVFQACYENGQPPKTFMDALAANSTLKTLELWVNWTTVEPPGYLGKYVMSNRLITDLSIFGDCMDREELLLEEALVRNGTLSTLYVNVCGGERTTRFLTRILAECTALRKLSIGLVRYPSVNISEATLMRFVEAVVENRVLEELKVPYPLWHPNNWTTFFAFLPRNNHLKKLEVSHHSPTDYETFPPVLEVLERTMSSGRVSFGRYKHTAAVDLMRFEAFSGIEIYGEVRTKVAALQRLPASDHFTCLSVGLAGADERLLSSLARYIRASRVLRDLRLVVADPSNTARSSYWTDLFESISTSTSISDLLISSVDNLACNERLASTIRLSRYITRVYCAHRRGDWNPVDFVLTLSEDIVRNYNLLQVQLTGAKLGAEARRSWFAIKETIRRNSGLVERAASFNQTARLDWYTANALEKVLRCPALVREVAEKEGVPTHEVASMIRSRLRSVEGLQDFMRLTGVVKEYVTCAPPVGGSSVQLHDLNAECWRQVRRYLCFDDVKRF</sequence>